<evidence type="ECO:0000259" key="3">
    <source>
        <dbReference type="SMART" id="SM00382"/>
    </source>
</evidence>
<reference evidence="4" key="1">
    <citation type="submission" date="2021-10" db="EMBL/GenBank/DDBJ databases">
        <title>Anaerobic single-cell dispensing facilitates the cultivation of human gut bacteria.</title>
        <authorList>
            <person name="Afrizal A."/>
        </authorList>
    </citation>
    <scope>NUCLEOTIDE SEQUENCE</scope>
    <source>
        <strain evidence="4">CLA-AA-H233</strain>
    </source>
</reference>
<name>A0ABS8F804_9FIRM</name>
<evidence type="ECO:0000256" key="1">
    <source>
        <dbReference type="ARBA" id="ARBA00022741"/>
    </source>
</evidence>
<dbReference type="InterPro" id="IPR045735">
    <property type="entry name" value="Spore_III_AA_AAA+_ATPase"/>
</dbReference>
<keyword evidence="5" id="KW-1185">Reference proteome</keyword>
<dbReference type="Proteomes" id="UP001430637">
    <property type="component" value="Unassembled WGS sequence"/>
</dbReference>
<protein>
    <submittedName>
        <fullName evidence="4">Flp pilus assembly complex ATPase component TadA</fullName>
    </submittedName>
</protein>
<dbReference type="Gene3D" id="3.40.50.300">
    <property type="entry name" value="P-loop containing nucleotide triphosphate hydrolases"/>
    <property type="match status" value="1"/>
</dbReference>
<accession>A0ABS8F804</accession>
<dbReference type="EMBL" id="JAJEQL010000010">
    <property type="protein sequence ID" value="MCC2199242.1"/>
    <property type="molecule type" value="Genomic_DNA"/>
</dbReference>
<sequence length="293" mass="32072">MDEYYRAVQALPAWLARPLSALPPDIAEQVHEIRLRVGCGVQLTIGGRPCCPAGLPALQKLRLTPLQMEEIFLTLCNGSVHSYETEIAAGYVTLGCGCRAGLAGRFYCPPGQSAVLQELRSVNIRVARSREFPLSQKLRDILQQRFVGMLLMGEPDSGKTTLLRGIARELASRERAVAVIDERREIFPSEETAALPLDILSGVPKGQAVQMALRTLSPQVILLDELGGMDELYALEQGLFSGVEFIATLHAASWEEAARRPQVQYLQKCGALHAAVLLKGRTAPGQLKEVRFS</sequence>
<feature type="domain" description="AAA+ ATPase" evidence="3">
    <location>
        <begin position="145"/>
        <end position="269"/>
    </location>
</feature>
<keyword evidence="2" id="KW-0067">ATP-binding</keyword>
<dbReference type="Pfam" id="PF19568">
    <property type="entry name" value="Spore_III_AA"/>
    <property type="match status" value="1"/>
</dbReference>
<dbReference type="InterPro" id="IPR027417">
    <property type="entry name" value="P-loop_NTPase"/>
</dbReference>
<evidence type="ECO:0000313" key="4">
    <source>
        <dbReference type="EMBL" id="MCC2199242.1"/>
    </source>
</evidence>
<dbReference type="PANTHER" id="PTHR20953:SF3">
    <property type="entry name" value="P-LOOP CONTAINING NUCLEOSIDE TRIPHOSPHATE HYDROLASES SUPERFAMILY PROTEIN"/>
    <property type="match status" value="1"/>
</dbReference>
<evidence type="ECO:0000313" key="5">
    <source>
        <dbReference type="Proteomes" id="UP001430637"/>
    </source>
</evidence>
<dbReference type="RefSeq" id="WP_227620820.1">
    <property type="nucleotide sequence ID" value="NZ_JAJEQL010000010.1"/>
</dbReference>
<proteinExistence type="predicted"/>
<dbReference type="CDD" id="cd00009">
    <property type="entry name" value="AAA"/>
    <property type="match status" value="1"/>
</dbReference>
<comment type="caution">
    <text evidence="4">The sequence shown here is derived from an EMBL/GenBank/DDBJ whole genome shotgun (WGS) entry which is preliminary data.</text>
</comment>
<dbReference type="PANTHER" id="PTHR20953">
    <property type="entry name" value="KINASE-RELATED"/>
    <property type="match status" value="1"/>
</dbReference>
<dbReference type="SUPFAM" id="SSF52540">
    <property type="entry name" value="P-loop containing nucleoside triphosphate hydrolases"/>
    <property type="match status" value="1"/>
</dbReference>
<keyword evidence="1" id="KW-0547">Nucleotide-binding</keyword>
<dbReference type="InterPro" id="IPR003593">
    <property type="entry name" value="AAA+_ATPase"/>
</dbReference>
<evidence type="ECO:0000256" key="2">
    <source>
        <dbReference type="ARBA" id="ARBA00022840"/>
    </source>
</evidence>
<organism evidence="4 5">
    <name type="scientific">Faecalibacterium butyricigenerans</name>
    <dbReference type="NCBI Taxonomy" id="1851427"/>
    <lineage>
        <taxon>Bacteria</taxon>
        <taxon>Bacillati</taxon>
        <taxon>Bacillota</taxon>
        <taxon>Clostridia</taxon>
        <taxon>Eubacteriales</taxon>
        <taxon>Oscillospiraceae</taxon>
        <taxon>Faecalibacterium</taxon>
    </lineage>
</organism>
<gene>
    <name evidence="4" type="primary">tadA</name>
    <name evidence="4" type="ORF">LKD23_05635</name>
</gene>
<dbReference type="SMART" id="SM00382">
    <property type="entry name" value="AAA"/>
    <property type="match status" value="1"/>
</dbReference>